<dbReference type="Pfam" id="PF06458">
    <property type="entry name" value="MucBP"/>
    <property type="match status" value="2"/>
</dbReference>
<feature type="compositionally biased region" description="Polar residues" evidence="2">
    <location>
        <begin position="607"/>
        <end position="625"/>
    </location>
</feature>
<feature type="chain" id="PRO_5038544470" description="MucBP domain-containing protein" evidence="3">
    <location>
        <begin position="22"/>
        <end position="719"/>
    </location>
</feature>
<keyword evidence="1" id="KW-0677">Repeat</keyword>
<dbReference type="Gene3D" id="3.10.20.320">
    <property type="entry name" value="Putative peptidoglycan bound protein (lpxtg motif)"/>
    <property type="match status" value="1"/>
</dbReference>
<evidence type="ECO:0000313" key="5">
    <source>
        <dbReference type="EMBL" id="CYV77364.1"/>
    </source>
</evidence>
<dbReference type="AlphaFoldDB" id="A0A0Z8KS17"/>
<dbReference type="NCBIfam" id="TIGR01167">
    <property type="entry name" value="LPXTG_anchor"/>
    <property type="match status" value="1"/>
</dbReference>
<dbReference type="RefSeq" id="WP_044673724.1">
    <property type="nucleotide sequence ID" value="NZ_CEDG01000017.1"/>
</dbReference>
<evidence type="ECO:0000313" key="6">
    <source>
        <dbReference type="Proteomes" id="UP000071765"/>
    </source>
</evidence>
<feature type="compositionally biased region" description="Basic and acidic residues" evidence="2">
    <location>
        <begin position="647"/>
        <end position="678"/>
    </location>
</feature>
<accession>A0A0Z8KS17</accession>
<dbReference type="Proteomes" id="UP000071765">
    <property type="component" value="Unassembled WGS sequence"/>
</dbReference>
<feature type="region of interest" description="Disordered" evidence="2">
    <location>
        <begin position="598"/>
        <end position="691"/>
    </location>
</feature>
<reference evidence="5 6" key="1">
    <citation type="submission" date="2016-02" db="EMBL/GenBank/DDBJ databases">
        <authorList>
            <consortium name="Pathogen Informatics"/>
        </authorList>
    </citation>
    <scope>NUCLEOTIDE SEQUENCE [LARGE SCALE GENOMIC DNA]</scope>
    <source>
        <strain evidence="5 6">LSS90</strain>
    </source>
</reference>
<dbReference type="EMBL" id="FIIN01000003">
    <property type="protein sequence ID" value="CYV77364.1"/>
    <property type="molecule type" value="Genomic_DNA"/>
</dbReference>
<keyword evidence="3" id="KW-0732">Signal</keyword>
<evidence type="ECO:0000259" key="4">
    <source>
        <dbReference type="Pfam" id="PF06458"/>
    </source>
</evidence>
<organism evidence="5 6">
    <name type="scientific">Streptococcus suis</name>
    <dbReference type="NCBI Taxonomy" id="1307"/>
    <lineage>
        <taxon>Bacteria</taxon>
        <taxon>Bacillati</taxon>
        <taxon>Bacillota</taxon>
        <taxon>Bacilli</taxon>
        <taxon>Lactobacillales</taxon>
        <taxon>Streptococcaceae</taxon>
        <taxon>Streptococcus</taxon>
    </lineage>
</organism>
<feature type="domain" description="MucBP" evidence="4">
    <location>
        <begin position="532"/>
        <end position="591"/>
    </location>
</feature>
<feature type="signal peptide" evidence="3">
    <location>
        <begin position="1"/>
        <end position="21"/>
    </location>
</feature>
<feature type="domain" description="MucBP" evidence="4">
    <location>
        <begin position="152"/>
        <end position="238"/>
    </location>
</feature>
<sequence>MKKNKKFVKLGIKLMASTVLVGCGVVLPATLDSENTIAYAETYTNTSNQLIGVVVWHHAHNTNGSSFRLNGDGDYIEVQPGEEITSSAPEYEGYTLSHTTYSPPTWDGGDGILSYVYKQNEVAEQPKPTPEPEVPNKPIEEENAKQITVSHYETLDDSGSNLKMLATTTYTLKPGESISVGAEQFPGYRLVDGMSSIVRYEDLINSTDNNWEFLYVLDSVEEPTNGNNSTDTNTVNYTIQLVDQDYKVIRSTVETGVEGAGTTVPIPKIDGYLFKGYETPVGTDFSGKQSEIIFPVQKDAVITLHYQHIPSITEIISPEKRAEYQEVYDEFHKTILEAYTVYKNELGVNGIAYSKSGQLTKDLQAIHGELVINTRILDTPLGTVLPDDYFINAIVWSEEYWNHHIEQLKTNTQTLKTALANIAASKAEPTVPVDQPITIKVVYRETQIEPGQKITPFKEETLTINPGESVTLAPKVFDGWKLVVGSEQTVTYEQAKRENLYYFEYVMDSGKTQGDNPVDNPSEQPEGQPISVTFRFVDTDGNIIHQDISWSVSNGGTPAINEAPAIDGYELVDPTQAEMLVTYEQAKENGVYNIRYTKKITPPSEKPNGSTVTPPSDNSKDSTVTAPKDKEKDSTSNSNISVGGDKQPMDNKKTEQLAVDKKEKAATSATDSKKEEKASSGTKTLPNTGQATSVSEMTGFMMLGLTGLAFAINKRRRNG</sequence>
<dbReference type="InterPro" id="IPR009459">
    <property type="entry name" value="MucBP_dom"/>
</dbReference>
<name>A0A0Z8KS17_STRSU</name>
<feature type="compositionally biased region" description="Polar residues" evidence="2">
    <location>
        <begin position="679"/>
        <end position="691"/>
    </location>
</feature>
<gene>
    <name evidence="5" type="ORF">ERS132452_00777</name>
</gene>
<proteinExistence type="predicted"/>
<protein>
    <recommendedName>
        <fullName evidence="4">MucBP domain-containing protein</fullName>
    </recommendedName>
</protein>
<evidence type="ECO:0000256" key="1">
    <source>
        <dbReference type="ARBA" id="ARBA00022737"/>
    </source>
</evidence>
<evidence type="ECO:0000256" key="2">
    <source>
        <dbReference type="SAM" id="MobiDB-lite"/>
    </source>
</evidence>
<evidence type="ECO:0000256" key="3">
    <source>
        <dbReference type="SAM" id="SignalP"/>
    </source>
</evidence>